<dbReference type="PANTHER" id="PTHR10209">
    <property type="entry name" value="OXIDOREDUCTASE, 2OG-FE II OXYGENASE FAMILY PROTEIN"/>
    <property type="match status" value="1"/>
</dbReference>
<evidence type="ECO:0000313" key="7">
    <source>
        <dbReference type="EMBL" id="OFI36106.1"/>
    </source>
</evidence>
<dbReference type="SUPFAM" id="SSF51197">
    <property type="entry name" value="Clavaminate synthase-like"/>
    <property type="match status" value="1"/>
</dbReference>
<keyword evidence="4 5" id="KW-0408">Iron</keyword>
<dbReference type="Pfam" id="PF14226">
    <property type="entry name" value="DIOX_N"/>
    <property type="match status" value="1"/>
</dbReference>
<evidence type="ECO:0000313" key="8">
    <source>
        <dbReference type="Proteomes" id="UP000176037"/>
    </source>
</evidence>
<keyword evidence="2 5" id="KW-0479">Metal-binding</keyword>
<evidence type="ECO:0000259" key="6">
    <source>
        <dbReference type="PROSITE" id="PS51471"/>
    </source>
</evidence>
<dbReference type="PROSITE" id="PS51471">
    <property type="entry name" value="FE2OG_OXY"/>
    <property type="match status" value="1"/>
</dbReference>
<dbReference type="InterPro" id="IPR044861">
    <property type="entry name" value="IPNS-like_FE2OG_OXY"/>
</dbReference>
<dbReference type="GO" id="GO:0016491">
    <property type="term" value="F:oxidoreductase activity"/>
    <property type="evidence" value="ECO:0007669"/>
    <property type="project" value="UniProtKB-KW"/>
</dbReference>
<dbReference type="Proteomes" id="UP000176037">
    <property type="component" value="Unassembled WGS sequence"/>
</dbReference>
<dbReference type="PANTHER" id="PTHR10209:SF886">
    <property type="entry name" value="UPF0676 PROTEIN C1494.01"/>
    <property type="match status" value="1"/>
</dbReference>
<accession>A0A1E8FK27</accession>
<keyword evidence="8" id="KW-1185">Reference proteome</keyword>
<evidence type="ECO:0000256" key="2">
    <source>
        <dbReference type="ARBA" id="ARBA00022723"/>
    </source>
</evidence>
<dbReference type="GO" id="GO:0046872">
    <property type="term" value="F:metal ion binding"/>
    <property type="evidence" value="ECO:0007669"/>
    <property type="project" value="UniProtKB-KW"/>
</dbReference>
<reference evidence="7 8" key="1">
    <citation type="submission" date="2016-09" db="EMBL/GenBank/DDBJ databases">
        <title>Alteromonas lipolytica, a new species isolated from sea water.</title>
        <authorList>
            <person name="Wu Y.-H."/>
            <person name="Cheng H."/>
            <person name="Xu X.-W."/>
        </authorList>
    </citation>
    <scope>NUCLEOTIDE SEQUENCE [LARGE SCALE GENOMIC DNA]</scope>
    <source>
        <strain evidence="7 8">JW12</strain>
    </source>
</reference>
<gene>
    <name evidence="7" type="ORF">BFC17_10150</name>
</gene>
<proteinExistence type="inferred from homology"/>
<dbReference type="Pfam" id="PF03171">
    <property type="entry name" value="2OG-FeII_Oxy"/>
    <property type="match status" value="1"/>
</dbReference>
<dbReference type="OrthoDB" id="21825at2"/>
<evidence type="ECO:0000256" key="1">
    <source>
        <dbReference type="ARBA" id="ARBA00008056"/>
    </source>
</evidence>
<dbReference type="InterPro" id="IPR005123">
    <property type="entry name" value="Oxoglu/Fe-dep_dioxygenase_dom"/>
</dbReference>
<dbReference type="Gene3D" id="2.60.120.330">
    <property type="entry name" value="B-lactam Antibiotic, Isopenicillin N Synthase, Chain"/>
    <property type="match status" value="1"/>
</dbReference>
<comment type="caution">
    <text evidence="7">The sequence shown here is derived from an EMBL/GenBank/DDBJ whole genome shotgun (WGS) entry which is preliminary data.</text>
</comment>
<dbReference type="STRING" id="1856405.BFC17_10150"/>
<evidence type="ECO:0000256" key="5">
    <source>
        <dbReference type="RuleBase" id="RU003682"/>
    </source>
</evidence>
<feature type="domain" description="Fe2OG dioxygenase" evidence="6">
    <location>
        <begin position="188"/>
        <end position="299"/>
    </location>
</feature>
<evidence type="ECO:0000256" key="4">
    <source>
        <dbReference type="ARBA" id="ARBA00023004"/>
    </source>
</evidence>
<dbReference type="InterPro" id="IPR026992">
    <property type="entry name" value="DIOX_N"/>
</dbReference>
<protein>
    <submittedName>
        <fullName evidence="7">2OG-Fe(II) oxygenase</fullName>
    </submittedName>
</protein>
<sequence length="337" mass="37899">MEKNVTTPYQLDELNRESTYGGVGEDADEREIPVIDFSDFTQRKAQITEALWHAATEVGFFQIANHGISQQAINNAFTTAEQFFALSEETKAQYPRPKGANVGWESLSQVRPSTGTPDQKESYQITRPFMQGLWPTEEELPGFATEMLDFEQQCWQVGMQVLSCFADKLGFDTDFFTQAHDPASGAYQSTLRLLHYYPTTPVEEQGKLWRAGAHTDFDCLTLLFQHEGHGGLQVCPGKEAQEGRWTNVPPRGDVITCNIGDMLQRWSDDALQSNLHRVRMPKTGEYTGSRQSIAFFCQANKDKLIEGPANKYPPITAEDFLNQRIQANFTKADGGGY</sequence>
<evidence type="ECO:0000256" key="3">
    <source>
        <dbReference type="ARBA" id="ARBA00023002"/>
    </source>
</evidence>
<dbReference type="AlphaFoldDB" id="A0A1E8FK27"/>
<name>A0A1E8FK27_9ALTE</name>
<dbReference type="InterPro" id="IPR027443">
    <property type="entry name" value="IPNS-like_sf"/>
</dbReference>
<keyword evidence="3 5" id="KW-0560">Oxidoreductase</keyword>
<organism evidence="7 8">
    <name type="scientific">Alteromonas lipolytica</name>
    <dbReference type="NCBI Taxonomy" id="1856405"/>
    <lineage>
        <taxon>Bacteria</taxon>
        <taxon>Pseudomonadati</taxon>
        <taxon>Pseudomonadota</taxon>
        <taxon>Gammaproteobacteria</taxon>
        <taxon>Alteromonadales</taxon>
        <taxon>Alteromonadaceae</taxon>
        <taxon>Alteromonas/Salinimonas group</taxon>
        <taxon>Alteromonas</taxon>
    </lineage>
</organism>
<comment type="similarity">
    <text evidence="1 5">Belongs to the iron/ascorbate-dependent oxidoreductase family.</text>
</comment>
<dbReference type="EMBL" id="MJIC01000004">
    <property type="protein sequence ID" value="OFI36106.1"/>
    <property type="molecule type" value="Genomic_DNA"/>
</dbReference>